<protein>
    <submittedName>
        <fullName evidence="3">Uncharacterized protein</fullName>
    </submittedName>
</protein>
<keyword evidence="2" id="KW-0472">Membrane</keyword>
<dbReference type="EMBL" id="JADQDK010000001">
    <property type="protein sequence ID" value="MBW0133498.1"/>
    <property type="molecule type" value="Genomic_DNA"/>
</dbReference>
<accession>A0ABS6UNL7</accession>
<evidence type="ECO:0000256" key="2">
    <source>
        <dbReference type="SAM" id="Phobius"/>
    </source>
</evidence>
<feature type="transmembrane region" description="Helical" evidence="2">
    <location>
        <begin position="6"/>
        <end position="27"/>
    </location>
</feature>
<keyword evidence="2" id="KW-1133">Transmembrane helix</keyword>
<gene>
    <name evidence="3" type="ORF">I4I81_04400</name>
</gene>
<keyword evidence="2" id="KW-0812">Transmembrane</keyword>
<evidence type="ECO:0000256" key="1">
    <source>
        <dbReference type="SAM" id="MobiDB-lite"/>
    </source>
</evidence>
<proteinExistence type="predicted"/>
<keyword evidence="4" id="KW-1185">Reference proteome</keyword>
<evidence type="ECO:0000313" key="3">
    <source>
        <dbReference type="EMBL" id="MBW0133498.1"/>
    </source>
</evidence>
<feature type="region of interest" description="Disordered" evidence="1">
    <location>
        <begin position="32"/>
        <end position="59"/>
    </location>
</feature>
<comment type="caution">
    <text evidence="3">The sequence shown here is derived from an EMBL/GenBank/DDBJ whole genome shotgun (WGS) entry which is preliminary data.</text>
</comment>
<organism evidence="3 4">
    <name type="scientific">Pseudonocardia abyssalis</name>
    <dbReference type="NCBI Taxonomy" id="2792008"/>
    <lineage>
        <taxon>Bacteria</taxon>
        <taxon>Bacillati</taxon>
        <taxon>Actinomycetota</taxon>
        <taxon>Actinomycetes</taxon>
        <taxon>Pseudonocardiales</taxon>
        <taxon>Pseudonocardiaceae</taxon>
        <taxon>Pseudonocardia</taxon>
    </lineage>
</organism>
<evidence type="ECO:0000313" key="4">
    <source>
        <dbReference type="Proteomes" id="UP000694287"/>
    </source>
</evidence>
<sequence length="83" mass="9077">MTNLVTVLGSAGGVALLAVMAIVPLLLDLPRRRPTPVVPLPRQRTSEPAPARTAQPLAHRVERQVLPQAPRRTQEWSRATATR</sequence>
<reference evidence="3 4" key="1">
    <citation type="submission" date="2020-11" db="EMBL/GenBank/DDBJ databases">
        <title>Pseudonocardia abyssalis sp. nov. and Pseudonocardia oceani sp. nov., description and phylogenomic analysis of two novel actinomycetes isolated from the deep Southern Ocean.</title>
        <authorList>
            <person name="Parra J."/>
        </authorList>
    </citation>
    <scope>NUCLEOTIDE SEQUENCE [LARGE SCALE GENOMIC DNA]</scope>
    <source>
        <strain evidence="3 4">KRD-168</strain>
    </source>
</reference>
<dbReference type="RefSeq" id="WP_218615833.1">
    <property type="nucleotide sequence ID" value="NZ_JADQDK010000001.1"/>
</dbReference>
<dbReference type="Proteomes" id="UP000694287">
    <property type="component" value="Unassembled WGS sequence"/>
</dbReference>
<name>A0ABS6UNL7_9PSEU</name>